<accession>A0ABQ7R197</accession>
<dbReference type="EMBL" id="JAHIBW010000005">
    <property type="protein sequence ID" value="KAG7311083.1"/>
    <property type="molecule type" value="Genomic_DNA"/>
</dbReference>
<keyword evidence="2" id="KW-1185">Reference proteome</keyword>
<gene>
    <name evidence="1" type="ORF">JYU34_003945</name>
</gene>
<dbReference type="Proteomes" id="UP000823941">
    <property type="component" value="Chromosome 5"/>
</dbReference>
<organism evidence="1 2">
    <name type="scientific">Plutella xylostella</name>
    <name type="common">Diamondback moth</name>
    <name type="synonym">Plutella maculipennis</name>
    <dbReference type="NCBI Taxonomy" id="51655"/>
    <lineage>
        <taxon>Eukaryota</taxon>
        <taxon>Metazoa</taxon>
        <taxon>Ecdysozoa</taxon>
        <taxon>Arthropoda</taxon>
        <taxon>Hexapoda</taxon>
        <taxon>Insecta</taxon>
        <taxon>Pterygota</taxon>
        <taxon>Neoptera</taxon>
        <taxon>Endopterygota</taxon>
        <taxon>Lepidoptera</taxon>
        <taxon>Glossata</taxon>
        <taxon>Ditrysia</taxon>
        <taxon>Yponomeutoidea</taxon>
        <taxon>Plutellidae</taxon>
        <taxon>Plutella</taxon>
    </lineage>
</organism>
<protein>
    <submittedName>
        <fullName evidence="1">Uncharacterized protein</fullName>
    </submittedName>
</protein>
<sequence>MCPLPLVLHCACCPACPPPCPRLPPPACRSGHVPPARAALPAARISHHFHYLMYMSRE</sequence>
<comment type="caution">
    <text evidence="1">The sequence shown here is derived from an EMBL/GenBank/DDBJ whole genome shotgun (WGS) entry which is preliminary data.</text>
</comment>
<reference evidence="1 2" key="1">
    <citation type="submission" date="2021-06" db="EMBL/GenBank/DDBJ databases">
        <title>A haploid diamondback moth (Plutella xylostella L.) genome assembly resolves 31 chromosomes and identifies a diamide resistance mutation.</title>
        <authorList>
            <person name="Ward C.M."/>
            <person name="Perry K.D."/>
            <person name="Baker G."/>
            <person name="Powis K."/>
            <person name="Heckel D.G."/>
            <person name="Baxter S.W."/>
        </authorList>
    </citation>
    <scope>NUCLEOTIDE SEQUENCE [LARGE SCALE GENOMIC DNA]</scope>
    <source>
        <strain evidence="1 2">LV</strain>
        <tissue evidence="1">Single pupa</tissue>
    </source>
</reference>
<proteinExistence type="predicted"/>
<evidence type="ECO:0000313" key="2">
    <source>
        <dbReference type="Proteomes" id="UP000823941"/>
    </source>
</evidence>
<name>A0ABQ7R197_PLUXY</name>
<evidence type="ECO:0000313" key="1">
    <source>
        <dbReference type="EMBL" id="KAG7311083.1"/>
    </source>
</evidence>